<dbReference type="InterPro" id="IPR026889">
    <property type="entry name" value="Zn_Tnp"/>
</dbReference>
<sequence>MAHWLELADIFRLAGSAYRSDHAGHLSLQQLKVMSAIEQCRTAALSGHVEACEDCGLWRRPSAGDEARNRRVHPPLPHQCSAACLPPHSALRPARRLRPQGQPHARSRTAQRRRAT</sequence>
<dbReference type="Proteomes" id="UP001190825">
    <property type="component" value="Unassembled WGS sequence"/>
</dbReference>
<proteinExistence type="predicted"/>
<comment type="caution">
    <text evidence="3">The sequence shown here is derived from an EMBL/GenBank/DDBJ whole genome shotgun (WGS) entry which is preliminary data.</text>
</comment>
<reference evidence="3 4" key="1">
    <citation type="journal article" date="2018" name="FEMS Microbiol. Ecol.">
        <title>Co-invading symbiotic mutualists of Medicago polymorpha retain high ancestral diversity and contain diverse accessory genomes.</title>
        <authorList>
            <person name="Porter S.S."/>
            <person name="Faber-Hammond J.J."/>
            <person name="Friesen M.L."/>
        </authorList>
    </citation>
    <scope>NUCLEOTIDE SEQUENCE [LARGE SCALE GENOMIC DNA]</scope>
    <source>
        <strain evidence="3 4">Str16</strain>
    </source>
</reference>
<protein>
    <recommendedName>
        <fullName evidence="2">Transposase zinc-binding domain-containing protein</fullName>
    </recommendedName>
</protein>
<feature type="compositionally biased region" description="Basic residues" evidence="1">
    <location>
        <begin position="105"/>
        <end position="116"/>
    </location>
</feature>
<gene>
    <name evidence="3" type="ORF">BMJ33_06485</name>
</gene>
<dbReference type="Pfam" id="PF14319">
    <property type="entry name" value="Zn_Tnp_IS91"/>
    <property type="match status" value="1"/>
</dbReference>
<feature type="domain" description="Transposase zinc-binding" evidence="2">
    <location>
        <begin position="11"/>
        <end position="56"/>
    </location>
</feature>
<evidence type="ECO:0000313" key="4">
    <source>
        <dbReference type="Proteomes" id="UP001190825"/>
    </source>
</evidence>
<feature type="region of interest" description="Disordered" evidence="1">
    <location>
        <begin position="64"/>
        <end position="116"/>
    </location>
</feature>
<organism evidence="3 4">
    <name type="scientific">Sinorhizobium medicae</name>
    <dbReference type="NCBI Taxonomy" id="110321"/>
    <lineage>
        <taxon>Bacteria</taxon>
        <taxon>Pseudomonadati</taxon>
        <taxon>Pseudomonadota</taxon>
        <taxon>Alphaproteobacteria</taxon>
        <taxon>Hyphomicrobiales</taxon>
        <taxon>Rhizobiaceae</taxon>
        <taxon>Sinorhizobium/Ensifer group</taxon>
        <taxon>Sinorhizobium</taxon>
    </lineage>
</organism>
<name>A0ABX4TRW2_9HYPH</name>
<keyword evidence="4" id="KW-1185">Reference proteome</keyword>
<accession>A0ABX4TRW2</accession>
<dbReference type="EMBL" id="NBUC01000050">
    <property type="protein sequence ID" value="PLU06644.1"/>
    <property type="molecule type" value="Genomic_DNA"/>
</dbReference>
<evidence type="ECO:0000313" key="3">
    <source>
        <dbReference type="EMBL" id="PLU06644.1"/>
    </source>
</evidence>
<evidence type="ECO:0000256" key="1">
    <source>
        <dbReference type="SAM" id="MobiDB-lite"/>
    </source>
</evidence>
<evidence type="ECO:0000259" key="2">
    <source>
        <dbReference type="Pfam" id="PF14319"/>
    </source>
</evidence>